<dbReference type="Proteomes" id="UP000507470">
    <property type="component" value="Unassembled WGS sequence"/>
</dbReference>
<dbReference type="SUPFAM" id="SSF48726">
    <property type="entry name" value="Immunoglobulin"/>
    <property type="match status" value="1"/>
</dbReference>
<feature type="compositionally biased region" description="Basic and acidic residues" evidence="1">
    <location>
        <begin position="360"/>
        <end position="383"/>
    </location>
</feature>
<sequence length="383" mass="43538">MAKSSDTYQISYFYRVCNIKISILVIGKPKVSILNPSNQCSKLGSVGSLVVKYLSWPPPLNLTWFKYEDNQNIKLQASENYTMIDSAVIIDYCHDRKIHVDGYIGILHINEVTLKDFTNYTVDVQIESSVLDSIIVGLLMGVCVTVDNGIEDNCKKPEIVQRDVEHGVYYDGDEVKVRNLSSTPESIYNEVNPRADEKIETSNCPPPSLSHETDRESKPLIPFRRTDDNSDFKRRRQPQVPSSSSDIYCSDDLDDTDRGPTPLFLNRRPGEETDVKMGRPTHPTIHRTDISFGNNECGSQSSNAEHVQMSSSPYASYGYKTNEASDRTLQPTRIRPDKQDCDLYGSHTNVNDSWNQPFIPDKKIEIDNDETFKMERDTKEDEN</sequence>
<evidence type="ECO:0000313" key="2">
    <source>
        <dbReference type="EMBL" id="CAC5391039.1"/>
    </source>
</evidence>
<protein>
    <recommendedName>
        <fullName evidence="4">Ig-like domain-containing protein</fullName>
    </recommendedName>
</protein>
<evidence type="ECO:0008006" key="4">
    <source>
        <dbReference type="Google" id="ProtNLM"/>
    </source>
</evidence>
<accession>A0A6J8C7L7</accession>
<dbReference type="AlphaFoldDB" id="A0A6J8C7L7"/>
<feature type="compositionally biased region" description="Polar residues" evidence="1">
    <location>
        <begin position="291"/>
        <end position="302"/>
    </location>
</feature>
<reference evidence="2 3" key="1">
    <citation type="submission" date="2020-06" db="EMBL/GenBank/DDBJ databases">
        <authorList>
            <person name="Li R."/>
            <person name="Bekaert M."/>
        </authorList>
    </citation>
    <scope>NUCLEOTIDE SEQUENCE [LARGE SCALE GENOMIC DNA]</scope>
    <source>
        <strain evidence="3">wild</strain>
    </source>
</reference>
<organism evidence="2 3">
    <name type="scientific">Mytilus coruscus</name>
    <name type="common">Sea mussel</name>
    <dbReference type="NCBI Taxonomy" id="42192"/>
    <lineage>
        <taxon>Eukaryota</taxon>
        <taxon>Metazoa</taxon>
        <taxon>Spiralia</taxon>
        <taxon>Lophotrochozoa</taxon>
        <taxon>Mollusca</taxon>
        <taxon>Bivalvia</taxon>
        <taxon>Autobranchia</taxon>
        <taxon>Pteriomorphia</taxon>
        <taxon>Mytilida</taxon>
        <taxon>Mytiloidea</taxon>
        <taxon>Mytilidae</taxon>
        <taxon>Mytilinae</taxon>
        <taxon>Mytilus</taxon>
    </lineage>
</organism>
<feature type="compositionally biased region" description="Basic and acidic residues" evidence="1">
    <location>
        <begin position="211"/>
        <end position="232"/>
    </location>
</feature>
<feature type="region of interest" description="Disordered" evidence="1">
    <location>
        <begin position="190"/>
        <end position="302"/>
    </location>
</feature>
<dbReference type="EMBL" id="CACVKT020004659">
    <property type="protein sequence ID" value="CAC5391039.1"/>
    <property type="molecule type" value="Genomic_DNA"/>
</dbReference>
<feature type="compositionally biased region" description="Basic and acidic residues" evidence="1">
    <location>
        <begin position="268"/>
        <end position="277"/>
    </location>
</feature>
<evidence type="ECO:0000256" key="1">
    <source>
        <dbReference type="SAM" id="MobiDB-lite"/>
    </source>
</evidence>
<dbReference type="InterPro" id="IPR036179">
    <property type="entry name" value="Ig-like_dom_sf"/>
</dbReference>
<name>A0A6J8C7L7_MYTCO</name>
<feature type="region of interest" description="Disordered" evidence="1">
    <location>
        <begin position="337"/>
        <end position="383"/>
    </location>
</feature>
<feature type="compositionally biased region" description="Polar residues" evidence="1">
    <location>
        <begin position="346"/>
        <end position="356"/>
    </location>
</feature>
<evidence type="ECO:0000313" key="3">
    <source>
        <dbReference type="Proteomes" id="UP000507470"/>
    </source>
</evidence>
<dbReference type="Gene3D" id="2.60.40.10">
    <property type="entry name" value="Immunoglobulins"/>
    <property type="match status" value="1"/>
</dbReference>
<keyword evidence="3" id="KW-1185">Reference proteome</keyword>
<gene>
    <name evidence="2" type="ORF">MCOR_26080</name>
</gene>
<dbReference type="InterPro" id="IPR013783">
    <property type="entry name" value="Ig-like_fold"/>
</dbReference>
<proteinExistence type="predicted"/>